<evidence type="ECO:0000313" key="2">
    <source>
        <dbReference type="Proteomes" id="UP000318478"/>
    </source>
</evidence>
<reference evidence="1 2" key="1">
    <citation type="submission" date="2019-02" db="EMBL/GenBank/DDBJ databases">
        <title>Deep-cultivation of Planctomycetes and their phenomic and genomic characterization uncovers novel biology.</title>
        <authorList>
            <person name="Wiegand S."/>
            <person name="Jogler M."/>
            <person name="Boedeker C."/>
            <person name="Pinto D."/>
            <person name="Vollmers J."/>
            <person name="Rivas-Marin E."/>
            <person name="Kohn T."/>
            <person name="Peeters S.H."/>
            <person name="Heuer A."/>
            <person name="Rast P."/>
            <person name="Oberbeckmann S."/>
            <person name="Bunk B."/>
            <person name="Jeske O."/>
            <person name="Meyerdierks A."/>
            <person name="Storesund J.E."/>
            <person name="Kallscheuer N."/>
            <person name="Luecker S."/>
            <person name="Lage O.M."/>
            <person name="Pohl T."/>
            <person name="Merkel B.J."/>
            <person name="Hornburger P."/>
            <person name="Mueller R.-W."/>
            <person name="Bruemmer F."/>
            <person name="Labrenz M."/>
            <person name="Spormann A.M."/>
            <person name="Op Den Camp H."/>
            <person name="Overmann J."/>
            <person name="Amann R."/>
            <person name="Jetten M.S.M."/>
            <person name="Mascher T."/>
            <person name="Medema M.H."/>
            <person name="Devos D.P."/>
            <person name="Kaster A.-K."/>
            <person name="Ovreas L."/>
            <person name="Rohde M."/>
            <person name="Galperin M.Y."/>
            <person name="Jogler C."/>
        </authorList>
    </citation>
    <scope>NUCLEOTIDE SEQUENCE [LARGE SCALE GENOMIC DNA]</scope>
    <source>
        <strain evidence="1 2">Pla123a</strain>
    </source>
</reference>
<keyword evidence="2" id="KW-1185">Reference proteome</keyword>
<name>A0A5C5XQJ2_9BACT</name>
<evidence type="ECO:0000313" key="1">
    <source>
        <dbReference type="EMBL" id="TWT65170.1"/>
    </source>
</evidence>
<dbReference type="AlphaFoldDB" id="A0A5C5XQJ2"/>
<protein>
    <submittedName>
        <fullName evidence="1">Uncharacterized protein</fullName>
    </submittedName>
</protein>
<dbReference type="RefSeq" id="WP_146591941.1">
    <property type="nucleotide sequence ID" value="NZ_SJPO01000020.1"/>
</dbReference>
<proteinExistence type="predicted"/>
<dbReference type="Proteomes" id="UP000318478">
    <property type="component" value="Unassembled WGS sequence"/>
</dbReference>
<organism evidence="1 2">
    <name type="scientific">Posidoniimonas polymericola</name>
    <dbReference type="NCBI Taxonomy" id="2528002"/>
    <lineage>
        <taxon>Bacteria</taxon>
        <taxon>Pseudomonadati</taxon>
        <taxon>Planctomycetota</taxon>
        <taxon>Planctomycetia</taxon>
        <taxon>Pirellulales</taxon>
        <taxon>Lacipirellulaceae</taxon>
        <taxon>Posidoniimonas</taxon>
    </lineage>
</organism>
<dbReference type="EMBL" id="SJPO01000020">
    <property type="protein sequence ID" value="TWT65170.1"/>
    <property type="molecule type" value="Genomic_DNA"/>
</dbReference>
<accession>A0A5C5XQJ2</accession>
<comment type="caution">
    <text evidence="1">The sequence shown here is derived from an EMBL/GenBank/DDBJ whole genome shotgun (WGS) entry which is preliminary data.</text>
</comment>
<dbReference type="OrthoDB" id="286113at2"/>
<gene>
    <name evidence="1" type="ORF">Pla123a_49160</name>
</gene>
<sequence>MGSLEDLVARISGPVPEGYLQYLRFNSADAVSEQGFDPTTLLVLNLELTDLEDTEEHRKRFFLTGDGCGNYLFVVGDDPAEVVHLWDHDPLGIVSTDESLSDFLPTAEQQCRIDWPPNEGDLYICRTSRYGESILDPIPIEEWIAAVDATEGIRHQGYSEGKNPFTGVVVRFDEQGFSLIGEGGARNSARWYHGRVMLRDTPGNRQLAESLAVKLAARVIGAD</sequence>